<reference evidence="2 3" key="1">
    <citation type="submission" date="2017-09" db="EMBL/GenBank/DDBJ databases">
        <title>Depth-based differentiation of microbial function through sediment-hosted aquifers and enrichment of novel symbionts in the deep terrestrial subsurface.</title>
        <authorList>
            <person name="Probst A.J."/>
            <person name="Ladd B."/>
            <person name="Jarett J.K."/>
            <person name="Geller-Mcgrath D.E."/>
            <person name="Sieber C.M."/>
            <person name="Emerson J.B."/>
            <person name="Anantharaman K."/>
            <person name="Thomas B.C."/>
            <person name="Malmstrom R."/>
            <person name="Stieglmeier M."/>
            <person name="Klingl A."/>
            <person name="Woyke T."/>
            <person name="Ryan C.M."/>
            <person name="Banfield J.F."/>
        </authorList>
    </citation>
    <scope>NUCLEOTIDE SEQUENCE [LARGE SCALE GENOMIC DNA]</scope>
    <source>
        <strain evidence="2">CG11_big_fil_rev_8_21_14_0_20_43_10</strain>
    </source>
</reference>
<comment type="caution">
    <text evidence="2">The sequence shown here is derived from an EMBL/GenBank/DDBJ whole genome shotgun (WGS) entry which is preliminary data.</text>
</comment>
<dbReference type="AlphaFoldDB" id="A0A2H0PV53"/>
<feature type="region of interest" description="Disordered" evidence="1">
    <location>
        <begin position="43"/>
        <end position="76"/>
    </location>
</feature>
<dbReference type="Proteomes" id="UP000236846">
    <property type="component" value="Unassembled WGS sequence"/>
</dbReference>
<evidence type="ECO:0000313" key="2">
    <source>
        <dbReference type="EMBL" id="PIR25930.1"/>
    </source>
</evidence>
<feature type="compositionally biased region" description="Low complexity" evidence="1">
    <location>
        <begin position="49"/>
        <end position="61"/>
    </location>
</feature>
<organism evidence="2 3">
    <name type="scientific">Candidatus Brennerbacteria bacterium CG11_big_fil_rev_8_21_14_0_20_43_10</name>
    <dbReference type="NCBI Taxonomy" id="1974523"/>
    <lineage>
        <taxon>Bacteria</taxon>
        <taxon>Candidatus Brenneribacteriota</taxon>
    </lineage>
</organism>
<evidence type="ECO:0000256" key="1">
    <source>
        <dbReference type="SAM" id="MobiDB-lite"/>
    </source>
</evidence>
<sequence>MGPEHIAQIKQIFQKKAAQTPGLTPEQEKQILHEIIIERIKQPSLGASTQTGTTQQDQTQQPISATKPLPASTQSSGHAAVVRTLVQMAVHEDLYKAAQLAYDTKNPYLIDQFHDTLVDEFFNMIKSEL</sequence>
<protein>
    <submittedName>
        <fullName evidence="2">Uncharacterized protein</fullName>
    </submittedName>
</protein>
<accession>A0A2H0PV53</accession>
<gene>
    <name evidence="2" type="ORF">COV41_02505</name>
</gene>
<evidence type="ECO:0000313" key="3">
    <source>
        <dbReference type="Proteomes" id="UP000236846"/>
    </source>
</evidence>
<name>A0A2H0PV53_9BACT</name>
<dbReference type="EMBL" id="PCXE01000046">
    <property type="protein sequence ID" value="PIR25930.1"/>
    <property type="molecule type" value="Genomic_DNA"/>
</dbReference>
<proteinExistence type="predicted"/>